<protein>
    <submittedName>
        <fullName evidence="1">Uncharacterized protein</fullName>
    </submittedName>
</protein>
<keyword evidence="2" id="KW-1185">Reference proteome</keyword>
<dbReference type="AlphaFoldDB" id="A0ABD1LEY1"/>
<name>A0ABD1LEY1_9FABA</name>
<comment type="caution">
    <text evidence="1">The sequence shown here is derived from an EMBL/GenBank/DDBJ whole genome shotgun (WGS) entry which is preliminary data.</text>
</comment>
<accession>A0ABD1LEY1</accession>
<evidence type="ECO:0000313" key="2">
    <source>
        <dbReference type="Proteomes" id="UP001603857"/>
    </source>
</evidence>
<reference evidence="1 2" key="1">
    <citation type="submission" date="2024-08" db="EMBL/GenBank/DDBJ databases">
        <title>Insights into the chromosomal genome structure of Flemingia macrophylla.</title>
        <authorList>
            <person name="Ding Y."/>
            <person name="Zhao Y."/>
            <person name="Bi W."/>
            <person name="Wu M."/>
            <person name="Zhao G."/>
            <person name="Gong Y."/>
            <person name="Li W."/>
            <person name="Zhang P."/>
        </authorList>
    </citation>
    <scope>NUCLEOTIDE SEQUENCE [LARGE SCALE GENOMIC DNA]</scope>
    <source>
        <strain evidence="1">DYQJB</strain>
        <tissue evidence="1">Leaf</tissue>
    </source>
</reference>
<dbReference type="Proteomes" id="UP001603857">
    <property type="component" value="Unassembled WGS sequence"/>
</dbReference>
<dbReference type="EMBL" id="JBGMDY010000009">
    <property type="protein sequence ID" value="KAL2322092.1"/>
    <property type="molecule type" value="Genomic_DNA"/>
</dbReference>
<organism evidence="1 2">
    <name type="scientific">Flemingia macrophylla</name>
    <dbReference type="NCBI Taxonomy" id="520843"/>
    <lineage>
        <taxon>Eukaryota</taxon>
        <taxon>Viridiplantae</taxon>
        <taxon>Streptophyta</taxon>
        <taxon>Embryophyta</taxon>
        <taxon>Tracheophyta</taxon>
        <taxon>Spermatophyta</taxon>
        <taxon>Magnoliopsida</taxon>
        <taxon>eudicotyledons</taxon>
        <taxon>Gunneridae</taxon>
        <taxon>Pentapetalae</taxon>
        <taxon>rosids</taxon>
        <taxon>fabids</taxon>
        <taxon>Fabales</taxon>
        <taxon>Fabaceae</taxon>
        <taxon>Papilionoideae</taxon>
        <taxon>50 kb inversion clade</taxon>
        <taxon>NPAAA clade</taxon>
        <taxon>indigoferoid/millettioid clade</taxon>
        <taxon>Phaseoleae</taxon>
        <taxon>Flemingia</taxon>
    </lineage>
</organism>
<gene>
    <name evidence="1" type="ORF">Fmac_026471</name>
</gene>
<proteinExistence type="predicted"/>
<dbReference type="InterPro" id="IPR004252">
    <property type="entry name" value="Probable_transposase_24"/>
</dbReference>
<evidence type="ECO:0000313" key="1">
    <source>
        <dbReference type="EMBL" id="KAL2322092.1"/>
    </source>
</evidence>
<dbReference type="Pfam" id="PF03004">
    <property type="entry name" value="Transposase_24"/>
    <property type="match status" value="1"/>
</dbReference>
<sequence length="233" mass="26597">MNVINSSQVSQSFRLFSDEKLERTKHGIEVWIDRATFLEGGDDKDQRRGQNNIVREHTNITNKHSLSLHIFKHGFTFFDAISKFKDISTRNNSNKSKQIINHKCGRKSFQAVSFEKIDLEILKETNFQDLWKITHTNNNGEWVDEASRELHMKVQQVALENLEGISEEIDKDQMVGQSSIGINNVFKSNDKVEVVLGSASAPTPTSRLLSSFLPHPHHNKRQILAVSPITHLP</sequence>